<dbReference type="AlphaFoldDB" id="A0A7W5FI36"/>
<evidence type="ECO:0000313" key="1">
    <source>
        <dbReference type="EMBL" id="MBB3099308.1"/>
    </source>
</evidence>
<comment type="caution">
    <text evidence="1">The sequence shown here is derived from an EMBL/GenBank/DDBJ whole genome shotgun (WGS) entry which is preliminary data.</text>
</comment>
<organism evidence="1 2">
    <name type="scientific">Actinoplanes campanulatus</name>
    <dbReference type="NCBI Taxonomy" id="113559"/>
    <lineage>
        <taxon>Bacteria</taxon>
        <taxon>Bacillati</taxon>
        <taxon>Actinomycetota</taxon>
        <taxon>Actinomycetes</taxon>
        <taxon>Micromonosporales</taxon>
        <taxon>Micromonosporaceae</taxon>
        <taxon>Actinoplanes</taxon>
    </lineage>
</organism>
<evidence type="ECO:0000313" key="2">
    <source>
        <dbReference type="Proteomes" id="UP000590749"/>
    </source>
</evidence>
<dbReference type="EMBL" id="JACHXF010000018">
    <property type="protein sequence ID" value="MBB3099308.1"/>
    <property type="molecule type" value="Genomic_DNA"/>
</dbReference>
<dbReference type="RefSeq" id="WP_183225371.1">
    <property type="nucleotide sequence ID" value="NZ_BMPW01000021.1"/>
</dbReference>
<gene>
    <name evidence="1" type="ORF">FHR83_007014</name>
</gene>
<accession>A0A7W5FI36</accession>
<name>A0A7W5FI36_9ACTN</name>
<sequence>MATTLKTVVTAQIDAVYKNVLDLGTPTDSFLKKTKIELSEGTGANSADRMFHDQRTINASSSEDLDLAGVLAGPFGNTLTFVELRAILISASSSNTNNVRVTRPASNGVPLFLAASDGIDIPPGGVFMWACPADGKVTVTASTGDLLTVANSSSGTSVTYDVVIIGTSA</sequence>
<dbReference type="Proteomes" id="UP000590749">
    <property type="component" value="Unassembled WGS sequence"/>
</dbReference>
<reference evidence="1 2" key="1">
    <citation type="submission" date="2020-08" db="EMBL/GenBank/DDBJ databases">
        <title>Genomic Encyclopedia of Type Strains, Phase III (KMG-III): the genomes of soil and plant-associated and newly described type strains.</title>
        <authorList>
            <person name="Whitman W."/>
        </authorList>
    </citation>
    <scope>NUCLEOTIDE SEQUENCE [LARGE SCALE GENOMIC DNA]</scope>
    <source>
        <strain evidence="1 2">CECT 3287</strain>
    </source>
</reference>
<proteinExistence type="predicted"/>
<keyword evidence="2" id="KW-1185">Reference proteome</keyword>
<protein>
    <submittedName>
        <fullName evidence="1">Uncharacterized protein</fullName>
    </submittedName>
</protein>